<evidence type="ECO:0000256" key="3">
    <source>
        <dbReference type="SAM" id="Phobius"/>
    </source>
</evidence>
<keyword evidence="3" id="KW-1133">Transmembrane helix</keyword>
<dbReference type="EMBL" id="KN730592">
    <property type="protein sequence ID" value="KIH60832.1"/>
    <property type="molecule type" value="Genomic_DNA"/>
</dbReference>
<keyword evidence="5" id="KW-1185">Reference proteome</keyword>
<evidence type="ECO:0000313" key="5">
    <source>
        <dbReference type="Proteomes" id="UP000054047"/>
    </source>
</evidence>
<proteinExistence type="predicted"/>
<sequence>MSEIRKLLQFSNDYRREGNYMIDLLRMNYSNLMCIHIRRTDFVGINVATDMKSTVDAANNIARQRGLSKFLIFGDDKNFMHKMSLSIIKKGNWSEDAVIVSKFNEYMDLYVSSQLCRSFLISAATSTFGWWLAFFAYGQDAVYYMPDERIQVDKVPDGELFL</sequence>
<evidence type="ECO:0000256" key="2">
    <source>
        <dbReference type="ARBA" id="ARBA00022679"/>
    </source>
</evidence>
<dbReference type="OrthoDB" id="5815225at2759"/>
<keyword evidence="3" id="KW-0472">Membrane</keyword>
<dbReference type="PANTHER" id="PTHR22898:SF3">
    <property type="entry name" value="ALPHA-1,2-FUCOSYLTRANSFERASE-RELATED"/>
    <property type="match status" value="1"/>
</dbReference>
<dbReference type="GO" id="GO:0005975">
    <property type="term" value="P:carbohydrate metabolic process"/>
    <property type="evidence" value="ECO:0007669"/>
    <property type="project" value="InterPro"/>
</dbReference>
<reference evidence="4 5" key="1">
    <citation type="submission" date="2013-12" db="EMBL/GenBank/DDBJ databases">
        <title>Draft genome of the parsitic nematode Ancylostoma duodenale.</title>
        <authorList>
            <person name="Mitreva M."/>
        </authorList>
    </citation>
    <scope>NUCLEOTIDE SEQUENCE [LARGE SCALE GENOMIC DNA]</scope>
    <source>
        <strain evidence="4 5">Zhejiang</strain>
    </source>
</reference>
<dbReference type="GO" id="GO:0008107">
    <property type="term" value="F:galactoside 2-alpha-L-fucosyltransferase activity"/>
    <property type="evidence" value="ECO:0007669"/>
    <property type="project" value="InterPro"/>
</dbReference>
<keyword evidence="3" id="KW-0812">Transmembrane</keyword>
<dbReference type="InterPro" id="IPR052501">
    <property type="entry name" value="Alpha-1-2_FucT"/>
</dbReference>
<accession>A0A0C2DEI0</accession>
<name>A0A0C2DEI0_9BILA</name>
<dbReference type="AlphaFoldDB" id="A0A0C2DEI0"/>
<dbReference type="Proteomes" id="UP000054047">
    <property type="component" value="Unassembled WGS sequence"/>
</dbReference>
<evidence type="ECO:0000256" key="1">
    <source>
        <dbReference type="ARBA" id="ARBA00022676"/>
    </source>
</evidence>
<feature type="transmembrane region" description="Helical" evidence="3">
    <location>
        <begin position="119"/>
        <end position="137"/>
    </location>
</feature>
<protein>
    <recommendedName>
        <fullName evidence="6">L-Fucosyltransferase</fullName>
    </recommendedName>
</protein>
<evidence type="ECO:0000313" key="4">
    <source>
        <dbReference type="EMBL" id="KIH60832.1"/>
    </source>
</evidence>
<keyword evidence="1" id="KW-0328">Glycosyltransferase</keyword>
<dbReference type="InterPro" id="IPR002516">
    <property type="entry name" value="Glyco_trans_11"/>
</dbReference>
<evidence type="ECO:0008006" key="6">
    <source>
        <dbReference type="Google" id="ProtNLM"/>
    </source>
</evidence>
<dbReference type="Pfam" id="PF01531">
    <property type="entry name" value="Glyco_transf_11"/>
    <property type="match status" value="1"/>
</dbReference>
<keyword evidence="2" id="KW-0808">Transferase</keyword>
<gene>
    <name evidence="4" type="ORF">ANCDUO_08904</name>
</gene>
<dbReference type="GO" id="GO:0016020">
    <property type="term" value="C:membrane"/>
    <property type="evidence" value="ECO:0007669"/>
    <property type="project" value="InterPro"/>
</dbReference>
<dbReference type="PANTHER" id="PTHR22898">
    <property type="entry name" value="UNCHARACTERIZED GLYCOSOL TRANSFERASE-RELATED"/>
    <property type="match status" value="1"/>
</dbReference>
<organism evidence="4 5">
    <name type="scientific">Ancylostoma duodenale</name>
    <dbReference type="NCBI Taxonomy" id="51022"/>
    <lineage>
        <taxon>Eukaryota</taxon>
        <taxon>Metazoa</taxon>
        <taxon>Ecdysozoa</taxon>
        <taxon>Nematoda</taxon>
        <taxon>Chromadorea</taxon>
        <taxon>Rhabditida</taxon>
        <taxon>Rhabditina</taxon>
        <taxon>Rhabditomorpha</taxon>
        <taxon>Strongyloidea</taxon>
        <taxon>Ancylostomatidae</taxon>
        <taxon>Ancylostomatinae</taxon>
        <taxon>Ancylostoma</taxon>
    </lineage>
</organism>